<accession>A0ABV4CI42</accession>
<dbReference type="Proteomes" id="UP001564626">
    <property type="component" value="Unassembled WGS sequence"/>
</dbReference>
<dbReference type="EMBL" id="JBGEHV010000025">
    <property type="protein sequence ID" value="MEY8040701.1"/>
    <property type="molecule type" value="Genomic_DNA"/>
</dbReference>
<gene>
    <name evidence="1" type="ORF">AB8O55_14940</name>
</gene>
<evidence type="ECO:0000313" key="2">
    <source>
        <dbReference type="Proteomes" id="UP001564626"/>
    </source>
</evidence>
<protein>
    <submittedName>
        <fullName evidence="1">Uncharacterized protein</fullName>
    </submittedName>
</protein>
<comment type="caution">
    <text evidence="1">The sequence shown here is derived from an EMBL/GenBank/DDBJ whole genome shotgun (WGS) entry which is preliminary data.</text>
</comment>
<dbReference type="RefSeq" id="WP_345360413.1">
    <property type="nucleotide sequence ID" value="NZ_BAABII010000004.1"/>
</dbReference>
<reference evidence="1 2" key="1">
    <citation type="submission" date="2024-08" db="EMBL/GenBank/DDBJ databases">
        <title>Genome mining of Saccharopolyspora cebuensis PGLac3 from Nigerian medicinal plant.</title>
        <authorList>
            <person name="Ezeobiora C.E."/>
            <person name="Igbokwe N.H."/>
            <person name="Amin D.H."/>
            <person name="Mendie U.E."/>
        </authorList>
    </citation>
    <scope>NUCLEOTIDE SEQUENCE [LARGE SCALE GENOMIC DNA]</scope>
    <source>
        <strain evidence="1 2">PGLac3</strain>
    </source>
</reference>
<sequence length="55" mass="5908">MTPYAPTSTAAVLGALEAEPERLAHLDDTWPELAAALVALHRGHHRDLPARAVAR</sequence>
<proteinExistence type="predicted"/>
<keyword evidence="2" id="KW-1185">Reference proteome</keyword>
<evidence type="ECO:0000313" key="1">
    <source>
        <dbReference type="EMBL" id="MEY8040701.1"/>
    </source>
</evidence>
<organism evidence="1 2">
    <name type="scientific">Saccharopolyspora cebuensis</name>
    <dbReference type="NCBI Taxonomy" id="418759"/>
    <lineage>
        <taxon>Bacteria</taxon>
        <taxon>Bacillati</taxon>
        <taxon>Actinomycetota</taxon>
        <taxon>Actinomycetes</taxon>
        <taxon>Pseudonocardiales</taxon>
        <taxon>Pseudonocardiaceae</taxon>
        <taxon>Saccharopolyspora</taxon>
    </lineage>
</organism>
<name>A0ABV4CI42_9PSEU</name>